<dbReference type="InterPro" id="IPR036465">
    <property type="entry name" value="vWFA_dom_sf"/>
</dbReference>
<feature type="compositionally biased region" description="Basic and acidic residues" evidence="1">
    <location>
        <begin position="241"/>
        <end position="251"/>
    </location>
</feature>
<dbReference type="InterPro" id="IPR002035">
    <property type="entry name" value="VWF_A"/>
</dbReference>
<dbReference type="Pfam" id="PF00092">
    <property type="entry name" value="VWA"/>
    <property type="match status" value="1"/>
</dbReference>
<dbReference type="Gene3D" id="3.40.50.410">
    <property type="entry name" value="von Willebrand factor, type A domain"/>
    <property type="match status" value="1"/>
</dbReference>
<dbReference type="KEGG" id="mgy:MGMSRv2__1714"/>
<feature type="region of interest" description="Disordered" evidence="1">
    <location>
        <begin position="225"/>
        <end position="269"/>
    </location>
</feature>
<gene>
    <name evidence="3" type="primary">norD</name>
    <name evidence="3" type="ordered locus">MGMSRv2__1714</name>
</gene>
<organism evidence="3 4">
    <name type="scientific">Magnetospirillum gryphiswaldense (strain DSM 6361 / JCM 21280 / NBRC 15271 / MSR-1)</name>
    <dbReference type="NCBI Taxonomy" id="431944"/>
    <lineage>
        <taxon>Bacteria</taxon>
        <taxon>Pseudomonadati</taxon>
        <taxon>Pseudomonadota</taxon>
        <taxon>Alphaproteobacteria</taxon>
        <taxon>Rhodospirillales</taxon>
        <taxon>Rhodospirillaceae</taxon>
        <taxon>Magnetospirillum</taxon>
    </lineage>
</organism>
<evidence type="ECO:0000313" key="3">
    <source>
        <dbReference type="EMBL" id="CDK98929.1"/>
    </source>
</evidence>
<accession>V6F0E0</accession>
<evidence type="ECO:0000259" key="2">
    <source>
        <dbReference type="PROSITE" id="PS50234"/>
    </source>
</evidence>
<dbReference type="HOGENOM" id="CLU_024042_0_0_5"/>
<dbReference type="SMART" id="SM00327">
    <property type="entry name" value="VWA"/>
    <property type="match status" value="1"/>
</dbReference>
<dbReference type="CDD" id="cd01454">
    <property type="entry name" value="vWA_norD_type"/>
    <property type="match status" value="1"/>
</dbReference>
<sequence>MSILENLELEEKVGRLWHRLVGDKHSWPRYPDAAVPLDQVRGALSVFFRGLGGDAGISISSASLKTSTHRLSWKQRIGMDDERMAVSSRDEVSLSLPDTVDVFADATLNRDLYFWLAAYFAVLPGVGELPTDALAADIAYLRRADAATRTALELFLGLRRRHGALCAALLAARPKRPLNGAEVQVEAMVIALLQGEPLPALPAGPAPHGYRPFLPVPLWGEALHREPQPRSEDAEDSQAGSKKEEQEDNPDKRRRAERKQQDNADRKDPLILNRFEKILAFADMVNVNRGADDPDEEEAKKAADEMDKITISSHGKKAATKLKFDLDLPPEATDVTRLSGTHLYPEWDHRAACYHKDHCKVIVGMAAEDGDDIWRPDTQAKRRIRQVKRQFEALRTKAQILRAQVDGGELDMEALVRARSDLIASGQGSDRVYMQRRPMERDLAVAVLVDASLSTDAWIENRRVLDVEKEALAVFSHGLAACDDSFAIYTFTSRKRAWVKVDTVKSFDEEFGDKVMRRIGAVKPGYYTRIGTAIRHVTAELEKRPNRHRLLLVITDGKPNDIDHYEGRYGIEDTAKSIHEARAKGVAVFGVTIDKKAQAYFPRLFGRGSYAIVHHLAQLTAALPRIYRHLVG</sequence>
<proteinExistence type="predicted"/>
<dbReference type="PROSITE" id="PS50234">
    <property type="entry name" value="VWFA"/>
    <property type="match status" value="1"/>
</dbReference>
<dbReference type="PANTHER" id="PTHR41248:SF1">
    <property type="entry name" value="NORD PROTEIN"/>
    <property type="match status" value="1"/>
</dbReference>
<protein>
    <submittedName>
        <fullName evidence="3">Protein norD</fullName>
    </submittedName>
</protein>
<name>V6F0E0_MAGGM</name>
<keyword evidence="4" id="KW-1185">Reference proteome</keyword>
<dbReference type="Proteomes" id="UP000018922">
    <property type="component" value="Chromosome I"/>
</dbReference>
<dbReference type="STRING" id="1430440.MGMSRv2__1714"/>
<feature type="compositionally biased region" description="Basic and acidic residues" evidence="1">
    <location>
        <begin position="258"/>
        <end position="269"/>
    </location>
</feature>
<evidence type="ECO:0000256" key="1">
    <source>
        <dbReference type="SAM" id="MobiDB-lite"/>
    </source>
</evidence>
<dbReference type="SUPFAM" id="SSF53300">
    <property type="entry name" value="vWA-like"/>
    <property type="match status" value="1"/>
</dbReference>
<dbReference type="eggNOG" id="COG4548">
    <property type="taxonomic scope" value="Bacteria"/>
</dbReference>
<reference evidence="3 4" key="1">
    <citation type="journal article" date="2014" name="Genome Announc.">
        <title>Complete genome sequence of Magnetospirillum gryphiswaldense MSR-1.</title>
        <authorList>
            <person name="Wang X."/>
            <person name="Wang Q."/>
            <person name="Zhang W."/>
            <person name="Wang Y."/>
            <person name="Li L."/>
            <person name="Wen T."/>
            <person name="Zhang T."/>
            <person name="Zhang Y."/>
            <person name="Xu J."/>
            <person name="Hu J."/>
            <person name="Li S."/>
            <person name="Liu L."/>
            <person name="Liu J."/>
            <person name="Jiang W."/>
            <person name="Tian J."/>
            <person name="Li Y."/>
            <person name="Schuler D."/>
            <person name="Wang L."/>
            <person name="Li J."/>
        </authorList>
    </citation>
    <scope>NUCLEOTIDE SEQUENCE [LARGE SCALE GENOMIC DNA]</scope>
    <source>
        <strain evidence="4">DSM 6361 / JCM 21280 / NBRC 15271 / MSR-1</strain>
    </source>
</reference>
<dbReference type="EMBL" id="HG794546">
    <property type="protein sequence ID" value="CDK98929.1"/>
    <property type="molecule type" value="Genomic_DNA"/>
</dbReference>
<evidence type="ECO:0000313" key="4">
    <source>
        <dbReference type="Proteomes" id="UP000018922"/>
    </source>
</evidence>
<dbReference type="InterPro" id="IPR051928">
    <property type="entry name" value="NorD/CobT"/>
</dbReference>
<dbReference type="AlphaFoldDB" id="V6F0E0"/>
<dbReference type="PANTHER" id="PTHR41248">
    <property type="entry name" value="NORD PROTEIN"/>
    <property type="match status" value="1"/>
</dbReference>
<feature type="domain" description="VWFA" evidence="2">
    <location>
        <begin position="444"/>
        <end position="630"/>
    </location>
</feature>